<proteinExistence type="predicted"/>
<organism evidence="1 2">
    <name type="scientific">Erwinia phage vB_EamM_Y3</name>
    <dbReference type="NCBI Taxonomy" id="1983553"/>
    <lineage>
        <taxon>Viruses</taxon>
        <taxon>Duplodnaviria</taxon>
        <taxon>Heunggongvirae</taxon>
        <taxon>Uroviricota</taxon>
        <taxon>Caudoviricetes</taxon>
        <taxon>Sasquatchvirus</taxon>
        <taxon>Sasquatchvirus Y3</taxon>
    </lineage>
</organism>
<protein>
    <submittedName>
        <fullName evidence="1">Uncharacterized protein</fullName>
    </submittedName>
</protein>
<gene>
    <name evidence="1" type="ORF">Y3_258</name>
</gene>
<sequence length="89" mass="9734">MAYDPPKPRTNLGASLAARFGVTSAEKIAKRKKIYPKNKTASSAVTTPMYVALTKLANRRGISAARLIESLLERELTAENIPYIGVQDE</sequence>
<evidence type="ECO:0000313" key="2">
    <source>
        <dbReference type="Proteomes" id="UP000240568"/>
    </source>
</evidence>
<dbReference type="Proteomes" id="UP000240568">
    <property type="component" value="Segment"/>
</dbReference>
<keyword evidence="2" id="KW-1185">Reference proteome</keyword>
<reference evidence="1 2" key="1">
    <citation type="submission" date="2017-04" db="EMBL/GenBank/DDBJ databases">
        <authorList>
            <person name="Afonso C.L."/>
            <person name="Miller P.J."/>
            <person name="Scott M.A."/>
            <person name="Spackman E."/>
            <person name="Goraichik I."/>
            <person name="Dimitrov K.M."/>
            <person name="Suarez D.L."/>
            <person name="Swayne D.E."/>
        </authorList>
    </citation>
    <scope>NUCLEOTIDE SEQUENCE [LARGE SCALE GENOMIC DNA]</scope>
</reference>
<dbReference type="EMBL" id="KY984068">
    <property type="protein sequence ID" value="ARW58898.1"/>
    <property type="molecule type" value="Genomic_DNA"/>
</dbReference>
<evidence type="ECO:0000313" key="1">
    <source>
        <dbReference type="EMBL" id="ARW58898.1"/>
    </source>
</evidence>
<accession>A0A2H4IBG5</accession>
<name>A0A2H4IBG5_9CAUD</name>